<reference evidence="3" key="1">
    <citation type="submission" date="2020-06" db="EMBL/GenBank/DDBJ databases">
        <authorList>
            <person name="Li T."/>
            <person name="Hu X."/>
            <person name="Zhang T."/>
            <person name="Song X."/>
            <person name="Zhang H."/>
            <person name="Dai N."/>
            <person name="Sheng W."/>
            <person name="Hou X."/>
            <person name="Wei L."/>
        </authorList>
    </citation>
    <scope>NUCLEOTIDE SEQUENCE</scope>
    <source>
        <strain evidence="3">KEN1</strain>
        <tissue evidence="3">Leaf</tissue>
    </source>
</reference>
<protein>
    <submittedName>
        <fullName evidence="3">O-fucosyltransferase 24</fullName>
    </submittedName>
</protein>
<feature type="compositionally biased region" description="Polar residues" evidence="1">
    <location>
        <begin position="1"/>
        <end position="15"/>
    </location>
</feature>
<dbReference type="AlphaFoldDB" id="A0AAW2U1Y2"/>
<reference evidence="3" key="2">
    <citation type="journal article" date="2024" name="Plant">
        <title>Genomic evolution and insights into agronomic trait innovations of Sesamum species.</title>
        <authorList>
            <person name="Miao H."/>
            <person name="Wang L."/>
            <person name="Qu L."/>
            <person name="Liu H."/>
            <person name="Sun Y."/>
            <person name="Le M."/>
            <person name="Wang Q."/>
            <person name="Wei S."/>
            <person name="Zheng Y."/>
            <person name="Lin W."/>
            <person name="Duan Y."/>
            <person name="Cao H."/>
            <person name="Xiong S."/>
            <person name="Wang X."/>
            <person name="Wei L."/>
            <person name="Li C."/>
            <person name="Ma Q."/>
            <person name="Ju M."/>
            <person name="Zhao R."/>
            <person name="Li G."/>
            <person name="Mu C."/>
            <person name="Tian Q."/>
            <person name="Mei H."/>
            <person name="Zhang T."/>
            <person name="Gao T."/>
            <person name="Zhang H."/>
        </authorList>
    </citation>
    <scope>NUCLEOTIDE SEQUENCE</scope>
    <source>
        <strain evidence="3">KEN1</strain>
    </source>
</reference>
<feature type="region of interest" description="Disordered" evidence="1">
    <location>
        <begin position="1"/>
        <end position="32"/>
    </location>
</feature>
<gene>
    <name evidence="3" type="ORF">Slati_3712700</name>
</gene>
<organism evidence="3">
    <name type="scientific">Sesamum latifolium</name>
    <dbReference type="NCBI Taxonomy" id="2727402"/>
    <lineage>
        <taxon>Eukaryota</taxon>
        <taxon>Viridiplantae</taxon>
        <taxon>Streptophyta</taxon>
        <taxon>Embryophyta</taxon>
        <taxon>Tracheophyta</taxon>
        <taxon>Spermatophyta</taxon>
        <taxon>Magnoliopsida</taxon>
        <taxon>eudicotyledons</taxon>
        <taxon>Gunneridae</taxon>
        <taxon>Pentapetalae</taxon>
        <taxon>asterids</taxon>
        <taxon>lamiids</taxon>
        <taxon>Lamiales</taxon>
        <taxon>Pedaliaceae</taxon>
        <taxon>Sesamum</taxon>
    </lineage>
</organism>
<name>A0AAW2U1Y2_9LAMI</name>
<evidence type="ECO:0000256" key="2">
    <source>
        <dbReference type="SAM" id="Phobius"/>
    </source>
</evidence>
<keyword evidence="2" id="KW-0472">Membrane</keyword>
<sequence length="172" mass="19635">MAVSKSNNENDQTLIINPLLQSPKKQQSSSSSKLMNPGLFIFLISMFGFLCMLKMPNFSQNTSCVSQEKSSISSEKDREIGLDSRLSKDLPSHLQNLPCKLGFHARILEFGNKLTERMRRKEPHLRMEKDVQYVDSDHIQRQEKGIIPFVTFSLDLPQALEDEYGGFLKPDI</sequence>
<keyword evidence="2" id="KW-0812">Transmembrane</keyword>
<feature type="transmembrane region" description="Helical" evidence="2">
    <location>
        <begin position="34"/>
        <end position="53"/>
    </location>
</feature>
<evidence type="ECO:0000313" key="3">
    <source>
        <dbReference type="EMBL" id="KAL0411230.1"/>
    </source>
</evidence>
<feature type="non-terminal residue" evidence="3">
    <location>
        <position position="172"/>
    </location>
</feature>
<dbReference type="EMBL" id="JACGWN010000013">
    <property type="protein sequence ID" value="KAL0411230.1"/>
    <property type="molecule type" value="Genomic_DNA"/>
</dbReference>
<keyword evidence="2" id="KW-1133">Transmembrane helix</keyword>
<comment type="caution">
    <text evidence="3">The sequence shown here is derived from an EMBL/GenBank/DDBJ whole genome shotgun (WGS) entry which is preliminary data.</text>
</comment>
<accession>A0AAW2U1Y2</accession>
<evidence type="ECO:0000256" key="1">
    <source>
        <dbReference type="SAM" id="MobiDB-lite"/>
    </source>
</evidence>
<proteinExistence type="predicted"/>
<feature type="compositionally biased region" description="Low complexity" evidence="1">
    <location>
        <begin position="18"/>
        <end position="32"/>
    </location>
</feature>